<keyword evidence="3" id="KW-1185">Reference proteome</keyword>
<feature type="domain" description="Hemerythrin-like" evidence="1">
    <location>
        <begin position="8"/>
        <end position="125"/>
    </location>
</feature>
<dbReference type="EMBL" id="WWCM01000001">
    <property type="protein sequence ID" value="MYM37733.1"/>
    <property type="molecule type" value="Genomic_DNA"/>
</dbReference>
<accession>A0ABW9VGN3</accession>
<dbReference type="PANTHER" id="PTHR35585:SF1">
    <property type="entry name" value="HHE DOMAIN PROTEIN (AFU_ORTHOLOGUE AFUA_4G00730)"/>
    <property type="match status" value="1"/>
</dbReference>
<dbReference type="RefSeq" id="WP_161037175.1">
    <property type="nucleotide sequence ID" value="NZ_WWCM01000001.1"/>
</dbReference>
<dbReference type="PANTHER" id="PTHR35585">
    <property type="entry name" value="HHE DOMAIN PROTEIN (AFU_ORTHOLOGUE AFUA_4G00730)"/>
    <property type="match status" value="1"/>
</dbReference>
<gene>
    <name evidence="2" type="ORF">GTP27_00115</name>
</gene>
<reference evidence="2 3" key="1">
    <citation type="submission" date="2019-12" db="EMBL/GenBank/DDBJ databases">
        <title>Novel species isolated from a subtropical stream in China.</title>
        <authorList>
            <person name="Lu H."/>
        </authorList>
    </citation>
    <scope>NUCLEOTIDE SEQUENCE [LARGE SCALE GENOMIC DNA]</scope>
    <source>
        <strain evidence="2 3">CY13W</strain>
    </source>
</reference>
<evidence type="ECO:0000313" key="3">
    <source>
        <dbReference type="Proteomes" id="UP000478090"/>
    </source>
</evidence>
<evidence type="ECO:0000313" key="2">
    <source>
        <dbReference type="EMBL" id="MYM37733.1"/>
    </source>
</evidence>
<dbReference type="Gene3D" id="1.20.120.520">
    <property type="entry name" value="nmb1532 protein domain like"/>
    <property type="match status" value="1"/>
</dbReference>
<dbReference type="Proteomes" id="UP000478090">
    <property type="component" value="Unassembled WGS sequence"/>
</dbReference>
<protein>
    <submittedName>
        <fullName evidence="2">Hemerythrin domain-containing protein</fullName>
    </submittedName>
</protein>
<proteinExistence type="predicted"/>
<dbReference type="CDD" id="cd12108">
    <property type="entry name" value="Hr-like"/>
    <property type="match status" value="1"/>
</dbReference>
<name>A0ABW9VGN3_9BURK</name>
<evidence type="ECO:0000259" key="1">
    <source>
        <dbReference type="Pfam" id="PF01814"/>
    </source>
</evidence>
<sequence length="151" mass="17097">MKQQKQDALAMLKADHQQVLALFKDYEALSDRSKVSKQRLAGKICTELRVHAELEERLFYPAVRAQVDDDDLMDEALVEHAAAKDLIAQIEELDPEDDLYDARVKVLSEQIQHHVEEEEGPMFAKVRKAGIDLLALGTQMAELKQQLTGKS</sequence>
<organism evidence="2 3">
    <name type="scientific">Duganella qianjiadongensis</name>
    <dbReference type="NCBI Taxonomy" id="2692176"/>
    <lineage>
        <taxon>Bacteria</taxon>
        <taxon>Pseudomonadati</taxon>
        <taxon>Pseudomonadota</taxon>
        <taxon>Betaproteobacteria</taxon>
        <taxon>Burkholderiales</taxon>
        <taxon>Oxalobacteraceae</taxon>
        <taxon>Telluria group</taxon>
        <taxon>Duganella</taxon>
    </lineage>
</organism>
<comment type="caution">
    <text evidence="2">The sequence shown here is derived from an EMBL/GenBank/DDBJ whole genome shotgun (WGS) entry which is preliminary data.</text>
</comment>
<dbReference type="Pfam" id="PF01814">
    <property type="entry name" value="Hemerythrin"/>
    <property type="match status" value="1"/>
</dbReference>
<dbReference type="InterPro" id="IPR012312">
    <property type="entry name" value="Hemerythrin-like"/>
</dbReference>